<dbReference type="Pfam" id="PF14337">
    <property type="entry name" value="Abi_alpha"/>
    <property type="match status" value="1"/>
</dbReference>
<name>A0A2A6J2E4_9HYPH</name>
<evidence type="ECO:0000313" key="1">
    <source>
        <dbReference type="EMBL" id="PDT00488.1"/>
    </source>
</evidence>
<dbReference type="RefSeq" id="WP_097603442.1">
    <property type="nucleotide sequence ID" value="NZ_NWSV01000036.1"/>
</dbReference>
<reference evidence="1 2" key="1">
    <citation type="submission" date="2017-09" db="EMBL/GenBank/DDBJ databases">
        <title>Comparative genomics of rhizobia isolated from Phaseolus vulgaris in China.</title>
        <authorList>
            <person name="Tong W."/>
        </authorList>
    </citation>
    <scope>NUCLEOTIDE SEQUENCE [LARGE SCALE GENOMIC DNA]</scope>
    <source>
        <strain evidence="1 2">C5</strain>
    </source>
</reference>
<dbReference type="InterPro" id="IPR025506">
    <property type="entry name" value="Abi_alpha"/>
</dbReference>
<dbReference type="AlphaFoldDB" id="A0A2A6J2E4"/>
<evidence type="ECO:0000313" key="2">
    <source>
        <dbReference type="Proteomes" id="UP000220768"/>
    </source>
</evidence>
<dbReference type="EMBL" id="NWSV01000036">
    <property type="protein sequence ID" value="PDT00488.1"/>
    <property type="molecule type" value="Genomic_DNA"/>
</dbReference>
<organism evidence="1 2">
    <name type="scientific">Rhizobium chutanense</name>
    <dbReference type="NCBI Taxonomy" id="2035448"/>
    <lineage>
        <taxon>Bacteria</taxon>
        <taxon>Pseudomonadati</taxon>
        <taxon>Pseudomonadota</taxon>
        <taxon>Alphaproteobacteria</taxon>
        <taxon>Hyphomicrobiales</taxon>
        <taxon>Rhizobiaceae</taxon>
        <taxon>Rhizobium/Agrobacterium group</taxon>
        <taxon>Rhizobium</taxon>
    </lineage>
</organism>
<accession>A0A2A6J2E4</accession>
<evidence type="ECO:0008006" key="3">
    <source>
        <dbReference type="Google" id="ProtNLM"/>
    </source>
</evidence>
<proteinExistence type="predicted"/>
<dbReference type="Proteomes" id="UP000220768">
    <property type="component" value="Unassembled WGS sequence"/>
</dbReference>
<protein>
    <recommendedName>
        <fullName evidence="3">DUF4393 domain-containing protein</fullName>
    </recommendedName>
</protein>
<keyword evidence="2" id="KW-1185">Reference proteome</keyword>
<comment type="caution">
    <text evidence="1">The sequence shown here is derived from an EMBL/GenBank/DDBJ whole genome shotgun (WGS) entry which is preliminary data.</text>
</comment>
<sequence length="314" mass="35012">MTESNDANSKPAVSVDVSIGKEIDRSLAEIITALLHPAAKVTGSLLADKIGIYADRVRRKREQNAQLGLSQVRANLDAAGVELEAITPPKEEELHMLMNGMSLADDENLRDLWAGPFTQVLDPKSAITAERPFISVLESLSPSDAKIIDFLASKRRTDAELKRLVRIALPRDFQKATDEEREAVEEARRFNAETRRKAHRTLEDKAILYELHKLPNSGWADNLLRQGVIERVPLPLRMPALPNIANINERNLLQVLNNLVQRFEILQQAEAQDAKLPGLLPKHSTENSFELPVMFTGFGTRLAQACGLLDEAHQ</sequence>
<gene>
    <name evidence="1" type="ORF">CO666_30220</name>
</gene>